<proteinExistence type="predicted"/>
<reference evidence="8" key="1">
    <citation type="journal article" date="2015" name="Microbiology">
        <title>Genome of Methanoregula boonei 6A8 reveals adaptations to oligotrophic peatland environments.</title>
        <authorList>
            <person name="Braeuer S."/>
            <person name="Cadillo-Quiroz H."/>
            <person name="Kyrpides N."/>
            <person name="Woyke T."/>
            <person name="Goodwin L."/>
            <person name="Detter C."/>
            <person name="Podell S."/>
            <person name="Yavitt J.B."/>
            <person name="Zinder S.H."/>
        </authorList>
    </citation>
    <scope>NUCLEOTIDE SEQUENCE [LARGE SCALE GENOMIC DNA]</scope>
    <source>
        <strain evidence="8">DSM 21154 / JCM 14090 / 6A8</strain>
    </source>
</reference>
<keyword evidence="8" id="KW-1185">Reference proteome</keyword>
<dbReference type="GO" id="GO:0016301">
    <property type="term" value="F:kinase activity"/>
    <property type="evidence" value="ECO:0007669"/>
    <property type="project" value="UniProtKB-KW"/>
</dbReference>
<name>A7I8I2_METB6</name>
<dbReference type="Pfam" id="PF04587">
    <property type="entry name" value="ADP_PFK_GK"/>
    <property type="match status" value="1"/>
</dbReference>
<keyword evidence="3" id="KW-0479">Metal-binding</keyword>
<dbReference type="PANTHER" id="PTHR21208">
    <property type="entry name" value="ADP-DEPENDENT GLUCOKINASE"/>
    <property type="match status" value="1"/>
</dbReference>
<dbReference type="KEGG" id="mbn:Mboo_1525"/>
<dbReference type="SUPFAM" id="SSF53613">
    <property type="entry name" value="Ribokinase-like"/>
    <property type="match status" value="1"/>
</dbReference>
<keyword evidence="1" id="KW-0963">Cytoplasm</keyword>
<keyword evidence="2" id="KW-0808">Transferase</keyword>
<dbReference type="eggNOG" id="arCOG03370">
    <property type="taxonomic scope" value="Archaea"/>
</dbReference>
<evidence type="ECO:0000256" key="2">
    <source>
        <dbReference type="ARBA" id="ARBA00022679"/>
    </source>
</evidence>
<keyword evidence="4 7" id="KW-0418">Kinase</keyword>
<evidence type="ECO:0000256" key="3">
    <source>
        <dbReference type="ARBA" id="ARBA00022723"/>
    </source>
</evidence>
<dbReference type="GeneID" id="5411928"/>
<dbReference type="STRING" id="456442.Mboo_1525"/>
<dbReference type="EMBL" id="CP000780">
    <property type="protein sequence ID" value="ABS56043.1"/>
    <property type="molecule type" value="Genomic_DNA"/>
</dbReference>
<dbReference type="AlphaFoldDB" id="A7I8I2"/>
<dbReference type="GO" id="GO:0006096">
    <property type="term" value="P:glycolytic process"/>
    <property type="evidence" value="ECO:0007669"/>
    <property type="project" value="UniProtKB-KW"/>
</dbReference>
<dbReference type="GO" id="GO:0016773">
    <property type="term" value="F:phosphotransferase activity, alcohol group as acceptor"/>
    <property type="evidence" value="ECO:0007669"/>
    <property type="project" value="InterPro"/>
</dbReference>
<sequence>MDTGTWSLLYQSVKRPQTGPVLTGFNANIDRIIPVTPGLLRDIHNQPGPGFGALLKRLNHSMRYCSADEMVMGDPSVFSAISGFFSATGSLVPGGQAGIAAIQVRRLNPATVTCAVPGAGPQTRAMLQDAGVNPLSFGQESGNNPDRIHLVFEYDPGLVPVARGVVPRSNRFIVSPAHDPSDVIIPEEQEAAFLEQIAGCRRAFLSGYQFLKTKQEFVTAARQLVQIRSVNPQMRTHVECVSGVRPRILGLLLEHILKNTDSIGLNEQELGSFIRILGGPGQNSRADPQSSPVTLVRDALSLAHATGVSRLHLHTFGYYILIQKQGTGQPELSRNALLFAAQEAAGAAGGTGSVLSPEGLRAYADIKTAFGPDESPGIFRAGDLMVLAVPSLIARNVQKTTGLGDIISSTAFVADPF</sequence>
<evidence type="ECO:0000313" key="8">
    <source>
        <dbReference type="Proteomes" id="UP000002408"/>
    </source>
</evidence>
<evidence type="ECO:0000256" key="4">
    <source>
        <dbReference type="ARBA" id="ARBA00022777"/>
    </source>
</evidence>
<accession>A7I8I2</accession>
<dbReference type="Gene3D" id="3.40.1190.20">
    <property type="match status" value="1"/>
</dbReference>
<evidence type="ECO:0000313" key="7">
    <source>
        <dbReference type="EMBL" id="ABS56043.1"/>
    </source>
</evidence>
<dbReference type="GO" id="GO:0046872">
    <property type="term" value="F:metal ion binding"/>
    <property type="evidence" value="ECO:0007669"/>
    <property type="project" value="UniProtKB-KW"/>
</dbReference>
<dbReference type="HOGENOM" id="CLU_658262_0_0_2"/>
<keyword evidence="6" id="KW-0324">Glycolysis</keyword>
<dbReference type="Gene3D" id="3.30.1110.20">
    <property type="match status" value="1"/>
</dbReference>
<dbReference type="InterPro" id="IPR029056">
    <property type="entry name" value="Ribokinase-like"/>
</dbReference>
<evidence type="ECO:0000256" key="1">
    <source>
        <dbReference type="ARBA" id="ARBA00022490"/>
    </source>
</evidence>
<organism evidence="7 8">
    <name type="scientific">Methanoregula boonei (strain DSM 21154 / JCM 14090 / 6A8)</name>
    <dbReference type="NCBI Taxonomy" id="456442"/>
    <lineage>
        <taxon>Archaea</taxon>
        <taxon>Methanobacteriati</taxon>
        <taxon>Methanobacteriota</taxon>
        <taxon>Stenosarchaea group</taxon>
        <taxon>Methanomicrobia</taxon>
        <taxon>Methanomicrobiales</taxon>
        <taxon>Methanoregulaceae</taxon>
        <taxon>Methanoregula</taxon>
    </lineage>
</organism>
<dbReference type="InterPro" id="IPR007666">
    <property type="entry name" value="ADP_PFK/GK"/>
</dbReference>
<evidence type="ECO:0000256" key="5">
    <source>
        <dbReference type="ARBA" id="ARBA00022842"/>
    </source>
</evidence>
<protein>
    <submittedName>
        <fullName evidence="7">ADP-specific phosphofructokinase/glucokinase</fullName>
    </submittedName>
</protein>
<dbReference type="RefSeq" id="WP_012107083.1">
    <property type="nucleotide sequence ID" value="NC_009712.1"/>
</dbReference>
<dbReference type="PROSITE" id="PS51255">
    <property type="entry name" value="ADPK"/>
    <property type="match status" value="1"/>
</dbReference>
<dbReference type="Proteomes" id="UP000002408">
    <property type="component" value="Chromosome"/>
</dbReference>
<dbReference type="PANTHER" id="PTHR21208:SF1">
    <property type="entry name" value="ADP-DEPENDENT GLUCOKINASE"/>
    <property type="match status" value="1"/>
</dbReference>
<dbReference type="OrthoDB" id="85200at2157"/>
<gene>
    <name evidence="7" type="ordered locus">Mboo_1525</name>
</gene>
<keyword evidence="5" id="KW-0460">Magnesium</keyword>
<evidence type="ECO:0000256" key="6">
    <source>
        <dbReference type="ARBA" id="ARBA00023152"/>
    </source>
</evidence>